<evidence type="ECO:0000313" key="2">
    <source>
        <dbReference type="EMBL" id="BBY30736.1"/>
    </source>
</evidence>
<feature type="transmembrane region" description="Helical" evidence="1">
    <location>
        <begin position="201"/>
        <end position="223"/>
    </location>
</feature>
<feature type="transmembrane region" description="Helical" evidence="1">
    <location>
        <begin position="235"/>
        <end position="268"/>
    </location>
</feature>
<keyword evidence="1" id="KW-0472">Membrane</keyword>
<feature type="transmembrane region" description="Helical" evidence="1">
    <location>
        <begin position="124"/>
        <end position="149"/>
    </location>
</feature>
<proteinExistence type="predicted"/>
<gene>
    <name evidence="2" type="ORF">MSEDJ_48320</name>
</gene>
<reference evidence="2 3" key="1">
    <citation type="journal article" date="2019" name="Emerg. Microbes Infect.">
        <title>Comprehensive subspecies identification of 175 nontuberculous mycobacteria species based on 7547 genomic profiles.</title>
        <authorList>
            <person name="Matsumoto Y."/>
            <person name="Kinjo T."/>
            <person name="Motooka D."/>
            <person name="Nabeya D."/>
            <person name="Jung N."/>
            <person name="Uechi K."/>
            <person name="Horii T."/>
            <person name="Iida T."/>
            <person name="Fujita J."/>
            <person name="Nakamura S."/>
        </authorList>
    </citation>
    <scope>NUCLEOTIDE SEQUENCE [LARGE SCALE GENOMIC DNA]</scope>
    <source>
        <strain evidence="2 3">JCM 17899</strain>
    </source>
</reference>
<evidence type="ECO:0000313" key="3">
    <source>
        <dbReference type="Proteomes" id="UP000467193"/>
    </source>
</evidence>
<feature type="transmembrane region" description="Helical" evidence="1">
    <location>
        <begin position="311"/>
        <end position="329"/>
    </location>
</feature>
<feature type="transmembrane region" description="Helical" evidence="1">
    <location>
        <begin position="70"/>
        <end position="88"/>
    </location>
</feature>
<evidence type="ECO:0000256" key="1">
    <source>
        <dbReference type="SAM" id="Phobius"/>
    </source>
</evidence>
<keyword evidence="1" id="KW-0812">Transmembrane</keyword>
<keyword evidence="3" id="KW-1185">Reference proteome</keyword>
<feature type="transmembrane region" description="Helical" evidence="1">
    <location>
        <begin position="169"/>
        <end position="189"/>
    </location>
</feature>
<dbReference type="KEGG" id="msei:MSEDJ_48320"/>
<dbReference type="AlphaFoldDB" id="A0A7I7QXU3"/>
<accession>A0A7I7QXU3</accession>
<dbReference type="RefSeq" id="WP_163800323.1">
    <property type="nucleotide sequence ID" value="NZ_AP022588.1"/>
</dbReference>
<feature type="transmembrane region" description="Helical" evidence="1">
    <location>
        <begin position="280"/>
        <end position="299"/>
    </location>
</feature>
<feature type="transmembrane region" description="Helical" evidence="1">
    <location>
        <begin position="94"/>
        <end position="117"/>
    </location>
</feature>
<sequence>MSAPKCRACGIGPTDGDFCGQCGALTTSRRGDGPDWLRRSRYGGAAHGSAVGPGLVTTVYPLLPRRLLGVFRIALIVVVAVLVVTAAFRWQPPLVAAVGLGLLLLFVAYACTIGVVGRVVGLGVLSVTVGTSAGLGVAWALGTEAAAALESGDALGLPVSLTRVLVTDLAVPLSFVLCLFTTVLVVRLWRRNDRDVLTGYVIGALAAYCFTGVGTLVRLAASFASEADEDNTRSFVGLAAAAIVQGVALPLTAAAVAGAFGAGLWFSARPDDPRPPPRRATSPLGVVAFGVVAYLGLGLLDLVEVPYAVDVAVYALLAVLAVAALRIVLHTTLLHESRDDAPTDETCPQCGADESGPRFCVKCGAARALPTGSRVRPALLTTAMGAGTAVLLAGSVALSAWLTPPEPNYVCPPECGRPPISEPVATNPRFTPDTGEFTVSYPGEGTAYQATFEPNGVVLELLAGEGGVLRLFGEPAEGRSAREIAKQVVEDHYDDATFAYEIPNAMVGYEPGYGEVVDVFPSDSVDDDARARVLVMVAVKNDYALIAAGAGPFREFTPEFGSGHPSGANFFLALDMGKYVNSFTWRGDPPR</sequence>
<keyword evidence="1" id="KW-1133">Transmembrane helix</keyword>
<name>A0A7I7QXU3_9MYCO</name>
<evidence type="ECO:0008006" key="4">
    <source>
        <dbReference type="Google" id="ProtNLM"/>
    </source>
</evidence>
<protein>
    <recommendedName>
        <fullName evidence="4">Zinc ribbon domain-containing protein</fullName>
    </recommendedName>
</protein>
<dbReference type="Proteomes" id="UP000467193">
    <property type="component" value="Chromosome"/>
</dbReference>
<dbReference type="EMBL" id="AP022588">
    <property type="protein sequence ID" value="BBY30736.1"/>
    <property type="molecule type" value="Genomic_DNA"/>
</dbReference>
<feature type="transmembrane region" description="Helical" evidence="1">
    <location>
        <begin position="378"/>
        <end position="402"/>
    </location>
</feature>
<organism evidence="2 3">
    <name type="scientific">Mycolicibacterium sediminis</name>
    <dbReference type="NCBI Taxonomy" id="1286180"/>
    <lineage>
        <taxon>Bacteria</taxon>
        <taxon>Bacillati</taxon>
        <taxon>Actinomycetota</taxon>
        <taxon>Actinomycetes</taxon>
        <taxon>Mycobacteriales</taxon>
        <taxon>Mycobacteriaceae</taxon>
        <taxon>Mycolicibacterium</taxon>
    </lineage>
</organism>